<dbReference type="EMBL" id="JAUHHV010000001">
    <property type="protein sequence ID" value="KAK1437352.1"/>
    <property type="molecule type" value="Genomic_DNA"/>
</dbReference>
<feature type="region of interest" description="Disordered" evidence="1">
    <location>
        <begin position="448"/>
        <end position="518"/>
    </location>
</feature>
<evidence type="ECO:0000313" key="2">
    <source>
        <dbReference type="EMBL" id="KAK1437352.1"/>
    </source>
</evidence>
<accession>A0AAD8LF72</accession>
<name>A0AAD8LF72_TARER</name>
<sequence>MGVTFRKFAPSLLIFVYLLVQSTTSVLRKMTLSSSRKRKDKAPQEAPLEWGPKVNLSKLPFSQQKDLYRENIDPIDEAWVCERPVKVDELQGYGVVEGFEQLGWEAGLTYCNNDKEEIYIEEVKQWMSTLKRNLGPNPPLTTTLKGKVHGVDVVLSMAVMDKIASFDSGIKRPGGEYTYLSDGDMYSVGKTKGDEWIGMLEALFDVPGGDYANYKPLERKHLKPLPHLISKIMMYNIIPRRGDYVKIRNYEVKVLYALTTGRINLSLKQLIMLNIWETRESYARRFVPHCRLIVHLLELKKVIPRSALPEIVDLNPFSRDKFKDVVYFTETVDRFILTCKDSQKTYERHKNVEEIEEAEMHDVNHEPQIGGREYAGQPQGYGQWPQFQRLMWDQVQTNHAEVMRRLDEMEEHQRQIDRCHVYDREYYQQEFYEYTERLRHDMNLQRNQGYHPRAQPFDYSRATPQDHINLPPYPGHSEPLYWPQDLSHPRMPQLQNPHSVSQEARRLWKSAVSKSQDA</sequence>
<dbReference type="Proteomes" id="UP001229421">
    <property type="component" value="Unassembled WGS sequence"/>
</dbReference>
<keyword evidence="3" id="KW-1185">Reference proteome</keyword>
<evidence type="ECO:0000256" key="1">
    <source>
        <dbReference type="SAM" id="MobiDB-lite"/>
    </source>
</evidence>
<organism evidence="2 3">
    <name type="scientific">Tagetes erecta</name>
    <name type="common">African marigold</name>
    <dbReference type="NCBI Taxonomy" id="13708"/>
    <lineage>
        <taxon>Eukaryota</taxon>
        <taxon>Viridiplantae</taxon>
        <taxon>Streptophyta</taxon>
        <taxon>Embryophyta</taxon>
        <taxon>Tracheophyta</taxon>
        <taxon>Spermatophyta</taxon>
        <taxon>Magnoliopsida</taxon>
        <taxon>eudicotyledons</taxon>
        <taxon>Gunneridae</taxon>
        <taxon>Pentapetalae</taxon>
        <taxon>asterids</taxon>
        <taxon>campanulids</taxon>
        <taxon>Asterales</taxon>
        <taxon>Asteraceae</taxon>
        <taxon>Asteroideae</taxon>
        <taxon>Heliantheae alliance</taxon>
        <taxon>Tageteae</taxon>
        <taxon>Tagetes</taxon>
    </lineage>
</organism>
<proteinExistence type="predicted"/>
<evidence type="ECO:0000313" key="3">
    <source>
        <dbReference type="Proteomes" id="UP001229421"/>
    </source>
</evidence>
<protein>
    <submittedName>
        <fullName evidence="2">Uncharacterized protein</fullName>
    </submittedName>
</protein>
<comment type="caution">
    <text evidence="2">The sequence shown here is derived from an EMBL/GenBank/DDBJ whole genome shotgun (WGS) entry which is preliminary data.</text>
</comment>
<dbReference type="AlphaFoldDB" id="A0AAD8LF72"/>
<reference evidence="2" key="1">
    <citation type="journal article" date="2023" name="bioRxiv">
        <title>Improved chromosome-level genome assembly for marigold (Tagetes erecta).</title>
        <authorList>
            <person name="Jiang F."/>
            <person name="Yuan L."/>
            <person name="Wang S."/>
            <person name="Wang H."/>
            <person name="Xu D."/>
            <person name="Wang A."/>
            <person name="Fan W."/>
        </authorList>
    </citation>
    <scope>NUCLEOTIDE SEQUENCE</scope>
    <source>
        <strain evidence="2">WSJ</strain>
        <tissue evidence="2">Leaf</tissue>
    </source>
</reference>
<gene>
    <name evidence="2" type="ORF">QVD17_03143</name>
</gene>
<feature type="compositionally biased region" description="Polar residues" evidence="1">
    <location>
        <begin position="493"/>
        <end position="502"/>
    </location>
</feature>